<dbReference type="Gene3D" id="1.25.10.10">
    <property type="entry name" value="Leucine-rich Repeat Variant"/>
    <property type="match status" value="1"/>
</dbReference>
<organism evidence="1 2">
    <name type="scientific">Streblomastix strix</name>
    <dbReference type="NCBI Taxonomy" id="222440"/>
    <lineage>
        <taxon>Eukaryota</taxon>
        <taxon>Metamonada</taxon>
        <taxon>Preaxostyla</taxon>
        <taxon>Oxymonadida</taxon>
        <taxon>Streblomastigidae</taxon>
        <taxon>Streblomastix</taxon>
    </lineage>
</organism>
<dbReference type="AlphaFoldDB" id="A0A5J4U4K4"/>
<dbReference type="InterPro" id="IPR016024">
    <property type="entry name" value="ARM-type_fold"/>
</dbReference>
<protein>
    <submittedName>
        <fullName evidence="1">Uncharacterized protein</fullName>
    </submittedName>
</protein>
<gene>
    <name evidence="1" type="ORF">EZS28_038777</name>
</gene>
<reference evidence="1 2" key="1">
    <citation type="submission" date="2019-03" db="EMBL/GenBank/DDBJ databases">
        <title>Single cell metagenomics reveals metabolic interactions within the superorganism composed of flagellate Streblomastix strix and complex community of Bacteroidetes bacteria on its surface.</title>
        <authorList>
            <person name="Treitli S.C."/>
            <person name="Kolisko M."/>
            <person name="Husnik F."/>
            <person name="Keeling P."/>
            <person name="Hampl V."/>
        </authorList>
    </citation>
    <scope>NUCLEOTIDE SEQUENCE [LARGE SCALE GENOMIC DNA]</scope>
    <source>
        <strain evidence="1">ST1C</strain>
    </source>
</reference>
<name>A0A5J4U4K4_9EUKA</name>
<accession>A0A5J4U4K4</accession>
<dbReference type="InterPro" id="IPR011989">
    <property type="entry name" value="ARM-like"/>
</dbReference>
<dbReference type="EMBL" id="SNRW01020199">
    <property type="protein sequence ID" value="KAA6365696.1"/>
    <property type="molecule type" value="Genomic_DNA"/>
</dbReference>
<dbReference type="SUPFAM" id="SSF48371">
    <property type="entry name" value="ARM repeat"/>
    <property type="match status" value="1"/>
</dbReference>
<sequence>MIKYERINDQIKNKGADELTEMAIDGLIENLCADLKQSKQQIEDKGGLIIRICKIAKQLLFQNEVVAEFLLEKDGFFEELFLIYKEILPEQVFKGFANILVTMIDSNSNELRLAMKQEKFVTPVVHFLQSKDEYVVIVVVLHLCFILIQMKETGDLQQKDEFLGIMQRNKGLDFLVQLINNPNIERKNIKKYAAIIICSLHKGETMQDEFRNIVIKTLKQNLGDDNNDKESVQFSALALARLAESEGNHADIVTDDFSAVLRKIISSTDPRTIDQGLILTLNLLHYGSDQVKEKVRDAVPWDEVREMMHNGDAKLKETAELLDQWMAIII</sequence>
<evidence type="ECO:0000313" key="1">
    <source>
        <dbReference type="EMBL" id="KAA6365696.1"/>
    </source>
</evidence>
<dbReference type="Proteomes" id="UP000324800">
    <property type="component" value="Unassembled WGS sequence"/>
</dbReference>
<comment type="caution">
    <text evidence="1">The sequence shown here is derived from an EMBL/GenBank/DDBJ whole genome shotgun (WGS) entry which is preliminary data.</text>
</comment>
<proteinExistence type="predicted"/>
<evidence type="ECO:0000313" key="2">
    <source>
        <dbReference type="Proteomes" id="UP000324800"/>
    </source>
</evidence>